<dbReference type="AlphaFoldDB" id="A0A9W6PC20"/>
<proteinExistence type="predicted"/>
<dbReference type="Gene3D" id="3.40.50.150">
    <property type="entry name" value="Vaccinia Virus protein VP39"/>
    <property type="match status" value="1"/>
</dbReference>
<dbReference type="PANTHER" id="PTHR43464">
    <property type="entry name" value="METHYLTRANSFERASE"/>
    <property type="match status" value="1"/>
</dbReference>
<dbReference type="InterPro" id="IPR029063">
    <property type="entry name" value="SAM-dependent_MTases_sf"/>
</dbReference>
<gene>
    <name evidence="5" type="ORF">Kpho01_02130</name>
</gene>
<dbReference type="EMBL" id="BSRX01000001">
    <property type="protein sequence ID" value="GLW52202.1"/>
    <property type="molecule type" value="Genomic_DNA"/>
</dbReference>
<keyword evidence="2" id="KW-0808">Transferase</keyword>
<dbReference type="InterPro" id="IPR013216">
    <property type="entry name" value="Methyltransf_11"/>
</dbReference>
<keyword evidence="1 5" id="KW-0489">Methyltransferase</keyword>
<dbReference type="Proteomes" id="UP001165143">
    <property type="component" value="Unassembled WGS sequence"/>
</dbReference>
<dbReference type="PANTHER" id="PTHR43464:SF19">
    <property type="entry name" value="UBIQUINONE BIOSYNTHESIS O-METHYLTRANSFERASE, MITOCHONDRIAL"/>
    <property type="match status" value="1"/>
</dbReference>
<evidence type="ECO:0000313" key="6">
    <source>
        <dbReference type="Proteomes" id="UP001165143"/>
    </source>
</evidence>
<evidence type="ECO:0000256" key="3">
    <source>
        <dbReference type="ARBA" id="ARBA00022691"/>
    </source>
</evidence>
<accession>A0A9W6PC20</accession>
<comment type="caution">
    <text evidence="5">The sequence shown here is derived from an EMBL/GenBank/DDBJ whole genome shotgun (WGS) entry which is preliminary data.</text>
</comment>
<protein>
    <submittedName>
        <fullName evidence="5">Methyltransferase</fullName>
    </submittedName>
</protein>
<sequence>MRMPFDHNDHYHRLLLRQLPPGCRTALDVGCGTGRFARRLAARGIAVDAVDPSAEAVAAARELTAAAGEGEGAGEGPRFRQADVTQVELPRGHYDFVSCLASLHHVPFDTVRTLRESLAPGGVLVVLGCHPEHSRTDWAWSLAAVPVNAAARAAVALAERVRGVRPTGPGAVRAPVAPPRMTYAETRREAAVLLPGFRMRRLLFWRYLLVYRAPGAVSAAGAVSAPGAAGAAGAAVRAAGGS</sequence>
<name>A0A9W6PC20_9ACTN</name>
<dbReference type="SUPFAM" id="SSF53335">
    <property type="entry name" value="S-adenosyl-L-methionine-dependent methyltransferases"/>
    <property type="match status" value="1"/>
</dbReference>
<keyword evidence="3" id="KW-0949">S-adenosyl-L-methionine</keyword>
<evidence type="ECO:0000259" key="4">
    <source>
        <dbReference type="Pfam" id="PF08241"/>
    </source>
</evidence>
<evidence type="ECO:0000313" key="5">
    <source>
        <dbReference type="EMBL" id="GLW52202.1"/>
    </source>
</evidence>
<dbReference type="GO" id="GO:0032259">
    <property type="term" value="P:methylation"/>
    <property type="evidence" value="ECO:0007669"/>
    <property type="project" value="UniProtKB-KW"/>
</dbReference>
<reference evidence="5" key="1">
    <citation type="submission" date="2023-02" db="EMBL/GenBank/DDBJ databases">
        <title>Kitasatospora phosalacinea NBRC 14362.</title>
        <authorList>
            <person name="Ichikawa N."/>
            <person name="Sato H."/>
            <person name="Tonouchi N."/>
        </authorList>
    </citation>
    <scope>NUCLEOTIDE SEQUENCE</scope>
    <source>
        <strain evidence="5">NBRC 14362</strain>
    </source>
</reference>
<evidence type="ECO:0000256" key="1">
    <source>
        <dbReference type="ARBA" id="ARBA00022603"/>
    </source>
</evidence>
<organism evidence="5 6">
    <name type="scientific">Kitasatospora phosalacinea</name>
    <dbReference type="NCBI Taxonomy" id="2065"/>
    <lineage>
        <taxon>Bacteria</taxon>
        <taxon>Bacillati</taxon>
        <taxon>Actinomycetota</taxon>
        <taxon>Actinomycetes</taxon>
        <taxon>Kitasatosporales</taxon>
        <taxon>Streptomycetaceae</taxon>
        <taxon>Kitasatospora</taxon>
    </lineage>
</organism>
<dbReference type="GO" id="GO:0008757">
    <property type="term" value="F:S-adenosylmethionine-dependent methyltransferase activity"/>
    <property type="evidence" value="ECO:0007669"/>
    <property type="project" value="InterPro"/>
</dbReference>
<dbReference type="Pfam" id="PF08241">
    <property type="entry name" value="Methyltransf_11"/>
    <property type="match status" value="1"/>
</dbReference>
<feature type="domain" description="Methyltransferase type 11" evidence="4">
    <location>
        <begin position="27"/>
        <end position="126"/>
    </location>
</feature>
<evidence type="ECO:0000256" key="2">
    <source>
        <dbReference type="ARBA" id="ARBA00022679"/>
    </source>
</evidence>
<dbReference type="CDD" id="cd02440">
    <property type="entry name" value="AdoMet_MTases"/>
    <property type="match status" value="1"/>
</dbReference>